<comment type="caution">
    <text evidence="2">The sequence shown here is derived from an EMBL/GenBank/DDBJ whole genome shotgun (WGS) entry which is preliminary data.</text>
</comment>
<name>A0A5B7GF59_PORTR</name>
<evidence type="ECO:0000313" key="2">
    <source>
        <dbReference type="EMBL" id="MPC58950.1"/>
    </source>
</evidence>
<keyword evidence="3" id="KW-1185">Reference proteome</keyword>
<organism evidence="2 3">
    <name type="scientific">Portunus trituberculatus</name>
    <name type="common">Swimming crab</name>
    <name type="synonym">Neptunus trituberculatus</name>
    <dbReference type="NCBI Taxonomy" id="210409"/>
    <lineage>
        <taxon>Eukaryota</taxon>
        <taxon>Metazoa</taxon>
        <taxon>Ecdysozoa</taxon>
        <taxon>Arthropoda</taxon>
        <taxon>Crustacea</taxon>
        <taxon>Multicrustacea</taxon>
        <taxon>Malacostraca</taxon>
        <taxon>Eumalacostraca</taxon>
        <taxon>Eucarida</taxon>
        <taxon>Decapoda</taxon>
        <taxon>Pleocyemata</taxon>
        <taxon>Brachyura</taxon>
        <taxon>Eubrachyura</taxon>
        <taxon>Portunoidea</taxon>
        <taxon>Portunidae</taxon>
        <taxon>Portuninae</taxon>
        <taxon>Portunus</taxon>
    </lineage>
</organism>
<reference evidence="2 3" key="1">
    <citation type="submission" date="2019-05" db="EMBL/GenBank/DDBJ databases">
        <title>Another draft genome of Portunus trituberculatus and its Hox gene families provides insights of decapod evolution.</title>
        <authorList>
            <person name="Jeong J.-H."/>
            <person name="Song I."/>
            <person name="Kim S."/>
            <person name="Choi T."/>
            <person name="Kim D."/>
            <person name="Ryu S."/>
            <person name="Kim W."/>
        </authorList>
    </citation>
    <scope>NUCLEOTIDE SEQUENCE [LARGE SCALE GENOMIC DNA]</scope>
    <source>
        <tissue evidence="2">Muscle</tissue>
    </source>
</reference>
<feature type="region of interest" description="Disordered" evidence="1">
    <location>
        <begin position="59"/>
        <end position="84"/>
    </location>
</feature>
<dbReference type="EMBL" id="VSRR010016127">
    <property type="protein sequence ID" value="MPC58950.1"/>
    <property type="molecule type" value="Genomic_DNA"/>
</dbReference>
<dbReference type="AlphaFoldDB" id="A0A5B7GF59"/>
<sequence>MLLPIFNTKTEQFLITYASYEGVGTVQPLPLPDRMPQRSASSSEEVDLEMDCYHMGTEEQDAGAQDARAGTSRTPQLWPRSYLC</sequence>
<gene>
    <name evidence="2" type="ORF">E2C01_052963</name>
</gene>
<accession>A0A5B7GF59</accession>
<evidence type="ECO:0000256" key="1">
    <source>
        <dbReference type="SAM" id="MobiDB-lite"/>
    </source>
</evidence>
<evidence type="ECO:0000313" key="3">
    <source>
        <dbReference type="Proteomes" id="UP000324222"/>
    </source>
</evidence>
<protein>
    <submittedName>
        <fullName evidence="2">Uncharacterized protein</fullName>
    </submittedName>
</protein>
<proteinExistence type="predicted"/>
<dbReference type="Proteomes" id="UP000324222">
    <property type="component" value="Unassembled WGS sequence"/>
</dbReference>
<feature type="region of interest" description="Disordered" evidence="1">
    <location>
        <begin position="27"/>
        <end position="46"/>
    </location>
</feature>